<dbReference type="SUPFAM" id="SSF50621">
    <property type="entry name" value="Alanine racemase C-terminal domain-like"/>
    <property type="match status" value="1"/>
</dbReference>
<name>A0A7G9RXJ4_9FIRM</name>
<dbReference type="Pfam" id="PF02784">
    <property type="entry name" value="Orn_Arg_deC_N"/>
    <property type="match status" value="1"/>
</dbReference>
<comment type="cofactor">
    <cofactor evidence="1">
        <name>pyridoxal 5'-phosphate</name>
        <dbReference type="ChEBI" id="CHEBI:597326"/>
    </cofactor>
</comment>
<proteinExistence type="predicted"/>
<protein>
    <submittedName>
        <fullName evidence="4">Alanine racemase</fullName>
    </submittedName>
</protein>
<dbReference type="SUPFAM" id="SSF51419">
    <property type="entry name" value="PLP-binding barrel"/>
    <property type="match status" value="1"/>
</dbReference>
<gene>
    <name evidence="4" type="ORF">H9L01_08060</name>
</gene>
<dbReference type="AlphaFoldDB" id="A0A7G9RXJ4"/>
<dbReference type="Gene3D" id="3.20.20.10">
    <property type="entry name" value="Alanine racemase"/>
    <property type="match status" value="1"/>
</dbReference>
<dbReference type="RefSeq" id="WP_187533449.1">
    <property type="nucleotide sequence ID" value="NZ_CBCSHU010000007.1"/>
</dbReference>
<evidence type="ECO:0000313" key="4">
    <source>
        <dbReference type="EMBL" id="QNN60319.1"/>
    </source>
</evidence>
<evidence type="ECO:0000256" key="2">
    <source>
        <dbReference type="ARBA" id="ARBA00022898"/>
    </source>
</evidence>
<dbReference type="InterPro" id="IPR029066">
    <property type="entry name" value="PLP-binding_barrel"/>
</dbReference>
<dbReference type="InterPro" id="IPR022644">
    <property type="entry name" value="De-COase2_N"/>
</dbReference>
<dbReference type="GO" id="GO:0008836">
    <property type="term" value="F:diaminopimelate decarboxylase activity"/>
    <property type="evidence" value="ECO:0007669"/>
    <property type="project" value="TreeGrafter"/>
</dbReference>
<dbReference type="InterPro" id="IPR009006">
    <property type="entry name" value="Ala_racemase/Decarboxylase_C"/>
</dbReference>
<accession>A0A7G9RXJ4</accession>
<dbReference type="Gene3D" id="2.40.37.10">
    <property type="entry name" value="Lyase, Ornithine Decarboxylase, Chain A, domain 1"/>
    <property type="match status" value="1"/>
</dbReference>
<reference evidence="4 5" key="1">
    <citation type="submission" date="2020-08" db="EMBL/GenBank/DDBJ databases">
        <title>Genome sequence of Erysipelothrix inopinata DSM 15511T.</title>
        <authorList>
            <person name="Hyun D.-W."/>
            <person name="Bae J.-W."/>
        </authorList>
    </citation>
    <scope>NUCLEOTIDE SEQUENCE [LARGE SCALE GENOMIC DNA]</scope>
    <source>
        <strain evidence="4 5">DSM 15511</strain>
    </source>
</reference>
<dbReference type="PANTHER" id="PTHR43727:SF2">
    <property type="entry name" value="GROUP IV DECARBOXYLASE"/>
    <property type="match status" value="1"/>
</dbReference>
<feature type="domain" description="Orn/DAP/Arg decarboxylase 2 N-terminal" evidence="3">
    <location>
        <begin position="25"/>
        <end position="254"/>
    </location>
</feature>
<dbReference type="PANTHER" id="PTHR43727">
    <property type="entry name" value="DIAMINOPIMELATE DECARBOXYLASE"/>
    <property type="match status" value="1"/>
</dbReference>
<evidence type="ECO:0000259" key="3">
    <source>
        <dbReference type="Pfam" id="PF02784"/>
    </source>
</evidence>
<dbReference type="KEGG" id="eio:H9L01_08060"/>
<evidence type="ECO:0000313" key="5">
    <source>
        <dbReference type="Proteomes" id="UP000515928"/>
    </source>
</evidence>
<organism evidence="4 5">
    <name type="scientific">Erysipelothrix inopinata</name>
    <dbReference type="NCBI Taxonomy" id="225084"/>
    <lineage>
        <taxon>Bacteria</taxon>
        <taxon>Bacillati</taxon>
        <taxon>Bacillota</taxon>
        <taxon>Erysipelotrichia</taxon>
        <taxon>Erysipelotrichales</taxon>
        <taxon>Erysipelotrichaceae</taxon>
        <taxon>Erysipelothrix</taxon>
    </lineage>
</organism>
<keyword evidence="2" id="KW-0663">Pyridoxal phosphate</keyword>
<dbReference type="GO" id="GO:0009089">
    <property type="term" value="P:lysine biosynthetic process via diaminopimelate"/>
    <property type="evidence" value="ECO:0007669"/>
    <property type="project" value="TreeGrafter"/>
</dbReference>
<keyword evidence="5" id="KW-1185">Reference proteome</keyword>
<dbReference type="Proteomes" id="UP000515928">
    <property type="component" value="Chromosome"/>
</dbReference>
<sequence>MNSKLILEHQDLFEHAAYIFDVDALTDHISEVRKHLNSNAKLCYAMKANPFLVKVLEPHIDTFEVCSFGEFHICEDLGIDMSKIVLSGVFKGKSDIDKVVEKYGSTIVYTAESLRHWELLFAASQEFNATLNVYLRLSSGSQFGMSKADITSICENISQYPSLNIVGIHYFVGTQRKAATKYERDFRKLNEFVISLPYLDSSKLSLEYGPGLPIDYFEEDEKFEDVMTTALYEALEKQAKVLPVTVELGRYLVANCGHYVTRIEDIKHHRDLHIAIVNGGMHQVNYFGQSMAMKTPPFKHIETHVSQRDETESWTLCGALCTTSDILVKSCELKNVNIGDFLIFDKVGAYSVTEGIALFLSRDLPQVYFYSEAKGLTKVRNSIETYPLNMAKEQ</sequence>
<evidence type="ECO:0000256" key="1">
    <source>
        <dbReference type="ARBA" id="ARBA00001933"/>
    </source>
</evidence>
<dbReference type="EMBL" id="CP060715">
    <property type="protein sequence ID" value="QNN60319.1"/>
    <property type="molecule type" value="Genomic_DNA"/>
</dbReference>